<dbReference type="NCBIfam" id="NF041329">
    <property type="entry name" value="CmeU"/>
    <property type="match status" value="1"/>
</dbReference>
<organism evidence="1">
    <name type="scientific">Campylobacter sp. CCS1377</name>
    <dbReference type="NCBI Taxonomy" id="3158229"/>
    <lineage>
        <taxon>Bacteria</taxon>
        <taxon>Pseudomonadati</taxon>
        <taxon>Campylobacterota</taxon>
        <taxon>Epsilonproteobacteria</taxon>
        <taxon>Campylobacterales</taxon>
        <taxon>Campylobacteraceae</taxon>
        <taxon>Campylobacter</taxon>
    </lineage>
</organism>
<accession>A0AAU7E499</accession>
<sequence>MKNKSEIIEKLNSLFKSRAEFYKLFDKHIPKINNTEVFDFQKAQNIDAKELYETFYHFDYAMRKLLPSIYQAYEIQHEDLDKNF</sequence>
<reference evidence="1" key="1">
    <citation type="submission" date="2024-05" db="EMBL/GenBank/DDBJ databases">
        <title>Campylobacter coli isolated from environmental waters in Slovenia.</title>
        <authorList>
            <person name="Zautner A.E."/>
            <person name="Bunk B."/>
            <person name="Riedel T."/>
            <person name="Sproeer C."/>
        </authorList>
    </citation>
    <scope>NUCLEOTIDE SEQUENCE</scope>
    <source>
        <strain evidence="1">CCS1377</strain>
    </source>
</reference>
<evidence type="ECO:0000313" key="1">
    <source>
        <dbReference type="EMBL" id="XBJ28745.1"/>
    </source>
</evidence>
<dbReference type="AlphaFoldDB" id="A0AAU7E499"/>
<name>A0AAU7E499_9BACT</name>
<gene>
    <name evidence="1" type="primary">cmeU</name>
    <name evidence="1" type="ORF">AAH949_06505</name>
</gene>
<dbReference type="InterPro" id="IPR049887">
    <property type="entry name" value="CmeU-like"/>
</dbReference>
<dbReference type="RefSeq" id="WP_134238059.1">
    <property type="nucleotide sequence ID" value="NZ_CP155620.1"/>
</dbReference>
<dbReference type="EMBL" id="CP155620">
    <property type="protein sequence ID" value="XBJ28745.1"/>
    <property type="molecule type" value="Genomic_DNA"/>
</dbReference>
<protein>
    <submittedName>
        <fullName evidence="1">CmeU family protein</fullName>
    </submittedName>
</protein>
<proteinExistence type="predicted"/>